<dbReference type="Proteomes" id="UP000016183">
    <property type="component" value="Unassembled WGS sequence"/>
</dbReference>
<dbReference type="AlphaFoldDB" id="M2AAS6"/>
<dbReference type="EMBL" id="AGDZ01000039">
    <property type="protein sequence ID" value="EMB19576.1"/>
    <property type="molecule type" value="Genomic_DNA"/>
</dbReference>
<accession>M2AAS6</accession>
<dbReference type="PATRIC" id="fig|999437.3.peg.2754"/>
<dbReference type="Pfam" id="PF07505">
    <property type="entry name" value="DUF5131"/>
    <property type="match status" value="1"/>
</dbReference>
<dbReference type="InterPro" id="IPR058240">
    <property type="entry name" value="rSAM_sf"/>
</dbReference>
<organism evidence="1 2">
    <name type="scientific">Treponema denticola SP33</name>
    <dbReference type="NCBI Taxonomy" id="999437"/>
    <lineage>
        <taxon>Bacteria</taxon>
        <taxon>Pseudomonadati</taxon>
        <taxon>Spirochaetota</taxon>
        <taxon>Spirochaetia</taxon>
        <taxon>Spirochaetales</taxon>
        <taxon>Treponemataceae</taxon>
        <taxon>Treponema</taxon>
    </lineage>
</organism>
<evidence type="ECO:0008006" key="3">
    <source>
        <dbReference type="Google" id="ProtNLM"/>
    </source>
</evidence>
<name>M2AAS6_TREDN</name>
<comment type="caution">
    <text evidence="1">The sequence shown here is derived from an EMBL/GenBank/DDBJ whole genome shotgun (WGS) entry which is preliminary data.</text>
</comment>
<gene>
    <name evidence="1" type="ORF">HMPREF9733_02676</name>
</gene>
<dbReference type="InterPro" id="IPR011101">
    <property type="entry name" value="DUF5131"/>
</dbReference>
<evidence type="ECO:0000313" key="1">
    <source>
        <dbReference type="EMBL" id="EMB19576.1"/>
    </source>
</evidence>
<dbReference type="SUPFAM" id="SSF102114">
    <property type="entry name" value="Radical SAM enzymes"/>
    <property type="match status" value="1"/>
</dbReference>
<dbReference type="HOGENOM" id="CLU_1234539_0_0_12"/>
<dbReference type="OrthoDB" id="1030598at2"/>
<evidence type="ECO:0000313" key="2">
    <source>
        <dbReference type="Proteomes" id="UP000016183"/>
    </source>
</evidence>
<protein>
    <recommendedName>
        <fullName evidence="3">DUF5131 family protein</fullName>
    </recommendedName>
</protein>
<dbReference type="RefSeq" id="WP_010697675.1">
    <property type="nucleotide sequence ID" value="NZ_KB442455.1"/>
</dbReference>
<sequence>MPLNKSTGNMYEFITHTWNTIKGECPHGCSYCYMKRWGKQPALHFDEKELKTDLGKNNFIFVGSSCDVFAKSIPFDWVYETLEHCKKHPENEYLLQTKNPDKLAMFFQMLLNEYFSLCTTLETNRTYRAIMNNSPAIIDRVLSFAKIPAERKYITIEPIMDFDLPEFITMIKHCNPRQVNIGADSNPKRNRLPEPSKEKILELIAELGTFTKVVQKKNLKRLLK</sequence>
<proteinExistence type="predicted"/>
<reference evidence="1 2" key="1">
    <citation type="submission" date="2012-01" db="EMBL/GenBank/DDBJ databases">
        <title>The Genome Sequence of Treponema denticola SP33.</title>
        <authorList>
            <consortium name="The Broad Institute Genome Sequencing Platform"/>
            <person name="Earl A."/>
            <person name="Ward D."/>
            <person name="Feldgarden M."/>
            <person name="Gevers D."/>
            <person name="Blanton J.M."/>
            <person name="Fenno C.J."/>
            <person name="Baranova O.V."/>
            <person name="Mathney J."/>
            <person name="Dewhirst F.E."/>
            <person name="Izard J."/>
            <person name="Young S.K."/>
            <person name="Zeng Q."/>
            <person name="Gargeya S."/>
            <person name="Fitzgerald M."/>
            <person name="Haas B."/>
            <person name="Abouelleil A."/>
            <person name="Alvarado L."/>
            <person name="Arachchi H.M."/>
            <person name="Berlin A."/>
            <person name="Chapman S.B."/>
            <person name="Gearin G."/>
            <person name="Goldberg J."/>
            <person name="Griggs A."/>
            <person name="Gujja S."/>
            <person name="Hansen M."/>
            <person name="Heiman D."/>
            <person name="Howarth C."/>
            <person name="Larimer J."/>
            <person name="Lui A."/>
            <person name="MacDonald P.J.P."/>
            <person name="McCowen C."/>
            <person name="Montmayeur A."/>
            <person name="Murphy C."/>
            <person name="Neiman D."/>
            <person name="Pearson M."/>
            <person name="Priest M."/>
            <person name="Roberts A."/>
            <person name="Saif S."/>
            <person name="Shea T."/>
            <person name="Sisk P."/>
            <person name="Stolte C."/>
            <person name="Sykes S."/>
            <person name="Wortman J."/>
            <person name="Nusbaum C."/>
            <person name="Birren B."/>
        </authorList>
    </citation>
    <scope>NUCLEOTIDE SEQUENCE [LARGE SCALE GENOMIC DNA]</scope>
    <source>
        <strain evidence="1 2">SP33</strain>
    </source>
</reference>